<evidence type="ECO:0000313" key="2">
    <source>
        <dbReference type="WBParaSite" id="nRc.2.0.1.t35559-RA"/>
    </source>
</evidence>
<protein>
    <submittedName>
        <fullName evidence="2">Uncharacterized protein</fullName>
    </submittedName>
</protein>
<dbReference type="AlphaFoldDB" id="A0A915KCB8"/>
<dbReference type="WBParaSite" id="nRc.2.0.1.t35559-RA">
    <property type="protein sequence ID" value="nRc.2.0.1.t35559-RA"/>
    <property type="gene ID" value="nRc.2.0.1.g35559"/>
</dbReference>
<reference evidence="2" key="1">
    <citation type="submission" date="2022-11" db="UniProtKB">
        <authorList>
            <consortium name="WormBaseParasite"/>
        </authorList>
    </citation>
    <scope>IDENTIFICATION</scope>
</reference>
<keyword evidence="1" id="KW-1185">Reference proteome</keyword>
<accession>A0A915KCB8</accession>
<organism evidence="1 2">
    <name type="scientific">Romanomermis culicivorax</name>
    <name type="common">Nematode worm</name>
    <dbReference type="NCBI Taxonomy" id="13658"/>
    <lineage>
        <taxon>Eukaryota</taxon>
        <taxon>Metazoa</taxon>
        <taxon>Ecdysozoa</taxon>
        <taxon>Nematoda</taxon>
        <taxon>Enoplea</taxon>
        <taxon>Dorylaimia</taxon>
        <taxon>Mermithida</taxon>
        <taxon>Mermithoidea</taxon>
        <taxon>Mermithidae</taxon>
        <taxon>Romanomermis</taxon>
    </lineage>
</organism>
<name>A0A915KCB8_ROMCU</name>
<dbReference type="Proteomes" id="UP000887565">
    <property type="component" value="Unplaced"/>
</dbReference>
<evidence type="ECO:0000313" key="1">
    <source>
        <dbReference type="Proteomes" id="UP000887565"/>
    </source>
</evidence>
<proteinExistence type="predicted"/>
<sequence>MDLHRKKTADEKYQSHEHLRKSFFSNQEISSHFLNPVIVPKKQLFLDNPINGMTFVTTKQNNFLKSIYSKTARVIPMPYAVLERHRNRL</sequence>